<dbReference type="EC" id="1.14.13.-" evidence="9"/>
<evidence type="ECO:0000259" key="8">
    <source>
        <dbReference type="Pfam" id="PF01494"/>
    </source>
</evidence>
<evidence type="ECO:0000313" key="10">
    <source>
        <dbReference type="Proteomes" id="UP000049222"/>
    </source>
</evidence>
<dbReference type="InterPro" id="IPR036188">
    <property type="entry name" value="FAD/NAD-bd_sf"/>
</dbReference>
<sequence length="393" mass="41468">MTHDTDILIAGAGPAGLAAACVLGAEGHRVTLVDPASPVTGENDPGADLRTTALLQPARDLLDRAGVWDGLAPHGTDLWTMRIVDAAASPPVTRDFEAQDVGDAPFGWNFPNWALRAGLLARTEALETVDLRFGVSVDGLLQRTSGARVTLSDGPRVTAKLVVACDGRRSPLRDMAEIGARRIDYGQTAIVFALGHEAPHHDISTEVHRTGGPFTLVPLPDRDGQHRSAVVWMDDAAAQSDRMDLDPATFEAAANDRSGGVMGPLTLLTDRAAWPITSVLADRFTGRRLALAGEAAHGMPPIGAQGLNTSLKDVAVLRDLCGAGDIGSDRMLDAYARARRADVTLRMAGIDLLNRTSIADIAPLRALRARGVSALHDVAPIRRGVMRLGLGGS</sequence>
<dbReference type="Proteomes" id="UP000049222">
    <property type="component" value="Unassembled WGS sequence"/>
</dbReference>
<keyword evidence="7" id="KW-0503">Monooxygenase</keyword>
<dbReference type="SUPFAM" id="SSF51905">
    <property type="entry name" value="FAD/NAD(P)-binding domain"/>
    <property type="match status" value="1"/>
</dbReference>
<dbReference type="UniPathway" id="UPA00232"/>
<dbReference type="InterPro" id="IPR010971">
    <property type="entry name" value="UbiH/COQ6"/>
</dbReference>
<reference evidence="9 10" key="1">
    <citation type="submission" date="2015-07" db="EMBL/GenBank/DDBJ databases">
        <authorList>
            <person name="Noorani M."/>
        </authorList>
    </citation>
    <scope>NUCLEOTIDE SEQUENCE [LARGE SCALE GENOMIC DNA]</scope>
    <source>
        <strain evidence="9 10">CECT 7802</strain>
    </source>
</reference>
<dbReference type="InterPro" id="IPR051205">
    <property type="entry name" value="UbiH/COQ6_monooxygenase"/>
</dbReference>
<evidence type="ECO:0000256" key="1">
    <source>
        <dbReference type="ARBA" id="ARBA00001974"/>
    </source>
</evidence>
<dbReference type="InterPro" id="IPR002938">
    <property type="entry name" value="FAD-bd"/>
</dbReference>
<dbReference type="NCBIfam" id="TIGR01988">
    <property type="entry name" value="Ubi-OHases"/>
    <property type="match status" value="1"/>
</dbReference>
<keyword evidence="4" id="KW-0285">Flavoprotein</keyword>
<keyword evidence="10" id="KW-1185">Reference proteome</keyword>
<name>A0A0M6YKY3_9RHOB</name>
<keyword evidence="5" id="KW-0274">FAD</keyword>
<evidence type="ECO:0000256" key="3">
    <source>
        <dbReference type="ARBA" id="ARBA00005349"/>
    </source>
</evidence>
<evidence type="ECO:0000256" key="5">
    <source>
        <dbReference type="ARBA" id="ARBA00022827"/>
    </source>
</evidence>
<evidence type="ECO:0000313" key="9">
    <source>
        <dbReference type="EMBL" id="CTQ50183.1"/>
    </source>
</evidence>
<comment type="cofactor">
    <cofactor evidence="1">
        <name>FAD</name>
        <dbReference type="ChEBI" id="CHEBI:57692"/>
    </cofactor>
</comment>
<dbReference type="PRINTS" id="PR00420">
    <property type="entry name" value="RNGMNOXGNASE"/>
</dbReference>
<comment type="pathway">
    <text evidence="2">Cofactor biosynthesis; ubiquinone biosynthesis.</text>
</comment>
<dbReference type="EMBL" id="CXSU01000012">
    <property type="protein sequence ID" value="CTQ50183.1"/>
    <property type="molecule type" value="Genomic_DNA"/>
</dbReference>
<dbReference type="Gene3D" id="3.50.50.60">
    <property type="entry name" value="FAD/NAD(P)-binding domain"/>
    <property type="match status" value="2"/>
</dbReference>
<protein>
    <submittedName>
        <fullName evidence="9">2-octaprenyl-3-methyl-6-methoxy-1,4-benzoquinol hydroxylase</fullName>
        <ecNumber evidence="9">1.14.13.-</ecNumber>
    </submittedName>
</protein>
<dbReference type="PANTHER" id="PTHR43876:SF7">
    <property type="entry name" value="UBIQUINONE BIOSYNTHESIS MONOOXYGENASE COQ6, MITOCHONDRIAL"/>
    <property type="match status" value="1"/>
</dbReference>
<dbReference type="AlphaFoldDB" id="A0A0M6YKY3"/>
<organism evidence="9 10">
    <name type="scientific">Jannaschia donghaensis</name>
    <dbReference type="NCBI Taxonomy" id="420998"/>
    <lineage>
        <taxon>Bacteria</taxon>
        <taxon>Pseudomonadati</taxon>
        <taxon>Pseudomonadota</taxon>
        <taxon>Alphaproteobacteria</taxon>
        <taxon>Rhodobacterales</taxon>
        <taxon>Roseobacteraceae</taxon>
        <taxon>Jannaschia</taxon>
    </lineage>
</organism>
<dbReference type="GO" id="GO:0016705">
    <property type="term" value="F:oxidoreductase activity, acting on paired donors, with incorporation or reduction of molecular oxygen"/>
    <property type="evidence" value="ECO:0007669"/>
    <property type="project" value="InterPro"/>
</dbReference>
<dbReference type="GO" id="GO:0006744">
    <property type="term" value="P:ubiquinone biosynthetic process"/>
    <property type="evidence" value="ECO:0007669"/>
    <property type="project" value="UniProtKB-UniPathway"/>
</dbReference>
<dbReference type="STRING" id="420998.JDO7802_02201"/>
<dbReference type="RefSeq" id="WP_055085497.1">
    <property type="nucleotide sequence ID" value="NZ_CXSU01000012.1"/>
</dbReference>
<evidence type="ECO:0000256" key="2">
    <source>
        <dbReference type="ARBA" id="ARBA00004749"/>
    </source>
</evidence>
<dbReference type="OrthoDB" id="9796623at2"/>
<dbReference type="PANTHER" id="PTHR43876">
    <property type="entry name" value="UBIQUINONE BIOSYNTHESIS MONOOXYGENASE COQ6, MITOCHONDRIAL"/>
    <property type="match status" value="1"/>
</dbReference>
<dbReference type="Pfam" id="PF01494">
    <property type="entry name" value="FAD_binding_3"/>
    <property type="match status" value="1"/>
</dbReference>
<feature type="domain" description="FAD-binding" evidence="8">
    <location>
        <begin position="4"/>
        <end position="341"/>
    </location>
</feature>
<evidence type="ECO:0000256" key="7">
    <source>
        <dbReference type="ARBA" id="ARBA00023033"/>
    </source>
</evidence>
<evidence type="ECO:0000256" key="4">
    <source>
        <dbReference type="ARBA" id="ARBA00022630"/>
    </source>
</evidence>
<dbReference type="GO" id="GO:0071949">
    <property type="term" value="F:FAD binding"/>
    <property type="evidence" value="ECO:0007669"/>
    <property type="project" value="InterPro"/>
</dbReference>
<evidence type="ECO:0000256" key="6">
    <source>
        <dbReference type="ARBA" id="ARBA00023002"/>
    </source>
</evidence>
<comment type="similarity">
    <text evidence="3">Belongs to the UbiH/COQ6 family.</text>
</comment>
<dbReference type="GO" id="GO:0004497">
    <property type="term" value="F:monooxygenase activity"/>
    <property type="evidence" value="ECO:0007669"/>
    <property type="project" value="UniProtKB-KW"/>
</dbReference>
<accession>A0A0M6YKY3</accession>
<gene>
    <name evidence="9" type="primary">ubiF</name>
    <name evidence="9" type="ORF">JDO7802_02201</name>
</gene>
<proteinExistence type="inferred from homology"/>
<keyword evidence="6 9" id="KW-0560">Oxidoreductase</keyword>